<gene>
    <name evidence="1" type="primary">MGC13008</name>
</gene>
<dbReference type="AlphaFoldDB" id="Q9BSF7"/>
<name>Q9BSF7_HUMAN</name>
<protein>
    <submittedName>
        <fullName evidence="1">MGC13008 protein</fullName>
    </submittedName>
</protein>
<proteinExistence type="evidence at transcript level"/>
<organism evidence="1">
    <name type="scientific">Homo sapiens</name>
    <name type="common">Human</name>
    <dbReference type="NCBI Taxonomy" id="9606"/>
    <lineage>
        <taxon>Eukaryota</taxon>
        <taxon>Metazoa</taxon>
        <taxon>Chordata</taxon>
        <taxon>Craniata</taxon>
        <taxon>Vertebrata</taxon>
        <taxon>Euteleostomi</taxon>
        <taxon>Mammalia</taxon>
        <taxon>Eutheria</taxon>
        <taxon>Euarchontoglires</taxon>
        <taxon>Primates</taxon>
        <taxon>Haplorrhini</taxon>
        <taxon>Catarrhini</taxon>
        <taxon>Hominidae</taxon>
        <taxon>Homo</taxon>
    </lineage>
</organism>
<sequence length="57" mass="6164">MNRHSTTSGNLNTVFGYVDEETVSQGISASYVGSGKLVGNRLVRHTQTSLFSSANTW</sequence>
<dbReference type="EMBL" id="BC005072">
    <property type="protein sequence ID" value="AAH05072.1"/>
    <property type="molecule type" value="mRNA"/>
</dbReference>
<reference evidence="1" key="1">
    <citation type="journal article" date="2004" name="Genome Res.">
        <title>The status, quality, and expansion of the NIH full-length cDNA project: the Mammalian Gene Collection (MGC).</title>
        <authorList>
            <consortium name="The MGC Project Team"/>
            <person name="Gerhard D.S."/>
            <person name="Wagner L."/>
            <person name="Feingold E.A."/>
            <person name="Shenmen C.M."/>
            <person name="Grouse L.H."/>
            <person name="Schuler G."/>
            <person name="Klein S.L."/>
            <person name="Old S."/>
            <person name="Rasooly R."/>
            <person name="Good P."/>
            <person name="Guyer M."/>
            <person name="Peck A.M."/>
            <person name="Derge J.G."/>
            <person name="Lipman D."/>
            <person name="Collins F.S."/>
            <person name="Jang W."/>
            <person name="Sherry S."/>
            <person name="Feolo M."/>
            <person name="Misquitta L."/>
            <person name="Lee E."/>
            <person name="Rotmistrovsky K."/>
            <person name="Greenhut S.F."/>
            <person name="Schaefer C.F."/>
            <person name="Buetow K."/>
            <person name="Bonner T.I."/>
            <person name="Haussler D."/>
            <person name="Kent J."/>
            <person name="Kiekhaus M."/>
            <person name="Furey T."/>
            <person name="Brent M."/>
            <person name="Prange C."/>
            <person name="Schreiber K."/>
            <person name="Shapiro N."/>
            <person name="Bhat N.K."/>
            <person name="Hopkins R.F."/>
            <person name="Hsie F."/>
            <person name="Driscoll T."/>
            <person name="Soares M.B."/>
            <person name="Casavant T.L."/>
            <person name="Scheetz T.E."/>
            <person name="Brown-stein M.J."/>
            <person name="Usdin T.B."/>
            <person name="Toshiyuki S."/>
            <person name="Carninci P."/>
            <person name="Piao Y."/>
            <person name="Dudekula D.B."/>
            <person name="Ko M.S."/>
            <person name="Kawakami K."/>
            <person name="Suzuki Y."/>
            <person name="Sugano S."/>
            <person name="Gruber C.E."/>
            <person name="Smith M.R."/>
            <person name="Simmons B."/>
            <person name="Moore T."/>
            <person name="Waterman R."/>
            <person name="Johnson S.L."/>
            <person name="Ruan Y."/>
            <person name="Wei C.L."/>
            <person name="Mathavan S."/>
            <person name="Gunaratne P.H."/>
            <person name="Wu J."/>
            <person name="Garcia A.M."/>
            <person name="Hulyk S.W."/>
            <person name="Fuh E."/>
            <person name="Yuan Y."/>
            <person name="Sneed A."/>
            <person name="Kowis C."/>
            <person name="Hodgson A."/>
            <person name="Muzny D.M."/>
            <person name="McPherson J."/>
            <person name="Gibbs R.A."/>
            <person name="Fahey J."/>
            <person name="Helton E."/>
            <person name="Ketteman M."/>
            <person name="Madan A."/>
            <person name="Rodrigues S."/>
            <person name="Sanchez A."/>
            <person name="Whiting M."/>
            <person name="Madari A."/>
            <person name="Young A.C."/>
            <person name="Wetherby K.D."/>
            <person name="Granite S.J."/>
            <person name="Kwong P.N."/>
            <person name="Brinkley C.P."/>
            <person name="Pearson R.L."/>
            <person name="Bouffard G.G."/>
            <person name="Blakesly R.W."/>
            <person name="Green E.D."/>
            <person name="Dickson M.C."/>
            <person name="Rodriguez A.C."/>
            <person name="Grimwood J."/>
            <person name="Schmutz J."/>
            <person name="Myers R.M."/>
            <person name="Butterfield Y.S."/>
            <person name="Griffith M."/>
            <person name="Griffith O.L."/>
            <person name="Krzywinski M.I."/>
            <person name="Liao N."/>
            <person name="Morin R."/>
            <person name="Morrin R."/>
            <person name="Palmquist D."/>
            <person name="Petrescu A.S."/>
            <person name="Skalska U."/>
            <person name="Smailus D.E."/>
            <person name="Stott J.M."/>
            <person name="Schnerch A."/>
            <person name="Schein J.E."/>
            <person name="Jones S.J."/>
            <person name="Holt R.A."/>
            <person name="Baross A."/>
            <person name="Marra M.A."/>
            <person name="Clifton S."/>
            <person name="Makowski K.A."/>
            <person name="Bosak S."/>
            <person name="Malek J."/>
        </authorList>
    </citation>
    <scope>NUCLEOTIDE SEQUENCE [LARGE SCALE MRNA]</scope>
    <source>
        <tissue evidence="1">Muscle</tissue>
    </source>
</reference>
<accession>Q9BSF7</accession>
<evidence type="ECO:0000313" key="1">
    <source>
        <dbReference type="EMBL" id="AAH05072.1"/>
    </source>
</evidence>